<dbReference type="AlphaFoldDB" id="A0A6J1P885"/>
<dbReference type="InterPro" id="IPR000618">
    <property type="entry name" value="Insect_cuticle"/>
</dbReference>
<dbReference type="PROSITE" id="PS51155">
    <property type="entry name" value="CHIT_BIND_RR_2"/>
    <property type="match status" value="1"/>
</dbReference>
<evidence type="ECO:0000256" key="4">
    <source>
        <dbReference type="SAM" id="SignalP"/>
    </source>
</evidence>
<accession>A0A6J1P885</accession>
<dbReference type="PANTHER" id="PTHR10380">
    <property type="entry name" value="CUTICLE PROTEIN"/>
    <property type="match status" value="1"/>
</dbReference>
<sequence>MKVIIVALALVAIAAGAAVEYEPLKILRSEYDQTPQGGYNFGFETENGISRIETGEPKEVLDAENKPQIVVAVRGSYTYTDKEGNVETVNYTADENGFKAEGPSIPKPVRR</sequence>
<dbReference type="GO" id="GO:0008010">
    <property type="term" value="F:structural constituent of chitin-based larval cuticle"/>
    <property type="evidence" value="ECO:0007669"/>
    <property type="project" value="TreeGrafter"/>
</dbReference>
<dbReference type="PANTHER" id="PTHR10380:SF173">
    <property type="entry name" value="CUTICULAR PROTEIN 47EF, ISOFORM C-RELATED"/>
    <property type="match status" value="1"/>
</dbReference>
<gene>
    <name evidence="6" type="primary">LOC112057733</name>
</gene>
<keyword evidence="2 4" id="KW-0732">Signal</keyword>
<dbReference type="PRINTS" id="PR00947">
    <property type="entry name" value="CUTICLE"/>
</dbReference>
<keyword evidence="1 3" id="KW-0193">Cuticle</keyword>
<dbReference type="Pfam" id="PF00379">
    <property type="entry name" value="Chitin_bind_4"/>
    <property type="match status" value="1"/>
</dbReference>
<feature type="chain" id="PRO_5046882624" evidence="4">
    <location>
        <begin position="19"/>
        <end position="111"/>
    </location>
</feature>
<dbReference type="PROSITE" id="PS00233">
    <property type="entry name" value="CHIT_BIND_RR_1"/>
    <property type="match status" value="1"/>
</dbReference>
<dbReference type="GeneID" id="112057733"/>
<dbReference type="InterPro" id="IPR050468">
    <property type="entry name" value="Cuticle_Struct_Prot"/>
</dbReference>
<dbReference type="OrthoDB" id="6515429at2759"/>
<dbReference type="Proteomes" id="UP001652582">
    <property type="component" value="Chromosome 7"/>
</dbReference>
<name>A0A6J1P885_BICAN</name>
<reference evidence="6" key="1">
    <citation type="submission" date="2025-08" db="UniProtKB">
        <authorList>
            <consortium name="RefSeq"/>
        </authorList>
    </citation>
    <scope>IDENTIFICATION</scope>
</reference>
<evidence type="ECO:0000256" key="1">
    <source>
        <dbReference type="ARBA" id="ARBA00022460"/>
    </source>
</evidence>
<keyword evidence="5" id="KW-1185">Reference proteome</keyword>
<evidence type="ECO:0000313" key="6">
    <source>
        <dbReference type="RefSeq" id="XP_023954045.2"/>
    </source>
</evidence>
<evidence type="ECO:0000313" key="5">
    <source>
        <dbReference type="Proteomes" id="UP001652582"/>
    </source>
</evidence>
<dbReference type="InterPro" id="IPR031311">
    <property type="entry name" value="CHIT_BIND_RR_consensus"/>
</dbReference>
<evidence type="ECO:0000256" key="2">
    <source>
        <dbReference type="ARBA" id="ARBA00022729"/>
    </source>
</evidence>
<dbReference type="KEGG" id="bany:112057733"/>
<proteinExistence type="predicted"/>
<evidence type="ECO:0000256" key="3">
    <source>
        <dbReference type="PROSITE-ProRule" id="PRU00497"/>
    </source>
</evidence>
<dbReference type="RefSeq" id="XP_023954045.2">
    <property type="nucleotide sequence ID" value="XM_024098277.2"/>
</dbReference>
<feature type="signal peptide" evidence="4">
    <location>
        <begin position="1"/>
        <end position="18"/>
    </location>
</feature>
<dbReference type="GO" id="GO:0062129">
    <property type="term" value="C:chitin-based extracellular matrix"/>
    <property type="evidence" value="ECO:0007669"/>
    <property type="project" value="TreeGrafter"/>
</dbReference>
<protein>
    <submittedName>
        <fullName evidence="6">Larval cuticle protein 1-like</fullName>
    </submittedName>
</protein>
<organism evidence="5 6">
    <name type="scientific">Bicyclus anynana</name>
    <name type="common">Squinting bush brown butterfly</name>
    <dbReference type="NCBI Taxonomy" id="110368"/>
    <lineage>
        <taxon>Eukaryota</taxon>
        <taxon>Metazoa</taxon>
        <taxon>Ecdysozoa</taxon>
        <taxon>Arthropoda</taxon>
        <taxon>Hexapoda</taxon>
        <taxon>Insecta</taxon>
        <taxon>Pterygota</taxon>
        <taxon>Neoptera</taxon>
        <taxon>Endopterygota</taxon>
        <taxon>Lepidoptera</taxon>
        <taxon>Glossata</taxon>
        <taxon>Ditrysia</taxon>
        <taxon>Papilionoidea</taxon>
        <taxon>Nymphalidae</taxon>
        <taxon>Satyrinae</taxon>
        <taxon>Satyrini</taxon>
        <taxon>Mycalesina</taxon>
        <taxon>Bicyclus</taxon>
    </lineage>
</organism>